<organism evidence="6">
    <name type="scientific">Oryza sativa subsp. japonica</name>
    <name type="common">Rice</name>
    <dbReference type="NCBI Taxonomy" id="39947"/>
    <lineage>
        <taxon>Eukaryota</taxon>
        <taxon>Viridiplantae</taxon>
        <taxon>Streptophyta</taxon>
        <taxon>Embryophyta</taxon>
        <taxon>Tracheophyta</taxon>
        <taxon>Spermatophyta</taxon>
        <taxon>Magnoliopsida</taxon>
        <taxon>Liliopsida</taxon>
        <taxon>Poales</taxon>
        <taxon>Poaceae</taxon>
        <taxon>BOP clade</taxon>
        <taxon>Oryzoideae</taxon>
        <taxon>Oryzeae</taxon>
        <taxon>Oryzinae</taxon>
        <taxon>Oryza</taxon>
        <taxon>Oryza sativa</taxon>
    </lineage>
</organism>
<protein>
    <recommendedName>
        <fullName evidence="4">60S ribosomal protein L18a</fullName>
    </recommendedName>
</protein>
<evidence type="ECO:0000256" key="3">
    <source>
        <dbReference type="ARBA" id="ARBA00023274"/>
    </source>
</evidence>
<name>B9EYI2_ORYSJ</name>
<gene>
    <name evidence="6" type="ORF">OsJ_02939</name>
</gene>
<dbReference type="GO" id="GO:0006412">
    <property type="term" value="P:translation"/>
    <property type="evidence" value="ECO:0007669"/>
    <property type="project" value="InterPro"/>
</dbReference>
<dbReference type="SUPFAM" id="SSF160374">
    <property type="entry name" value="RplX-like"/>
    <property type="match status" value="1"/>
</dbReference>
<dbReference type="InterPro" id="IPR023573">
    <property type="entry name" value="Ribosomal_eL20_dom"/>
</dbReference>
<evidence type="ECO:0000256" key="4">
    <source>
        <dbReference type="PIRNR" id="PIRNR002190"/>
    </source>
</evidence>
<dbReference type="PIRSF" id="PIRSF002190">
    <property type="entry name" value="Ribosomal_L18a"/>
    <property type="match status" value="1"/>
</dbReference>
<comment type="similarity">
    <text evidence="1 4">Belongs to the eukaryotic ribosomal protein eL20 family.</text>
</comment>
<reference evidence="6" key="2">
    <citation type="submission" date="2008-12" db="EMBL/GenBank/DDBJ databases">
        <title>Improved gene annotation of the rice (Oryza sativa) genomes.</title>
        <authorList>
            <person name="Wang J."/>
            <person name="Li R."/>
            <person name="Fan W."/>
            <person name="Huang Q."/>
            <person name="Zhang J."/>
            <person name="Zhou Y."/>
            <person name="Hu Y."/>
            <person name="Zi S."/>
            <person name="Li J."/>
            <person name="Ni P."/>
            <person name="Zheng H."/>
            <person name="Zhang Y."/>
            <person name="Zhao M."/>
            <person name="Hao Q."/>
            <person name="McDermott J."/>
            <person name="Samudrala R."/>
            <person name="Kristiansen K."/>
            <person name="Wong G.K.-S."/>
        </authorList>
    </citation>
    <scope>NUCLEOTIDE SEQUENCE</scope>
</reference>
<dbReference type="GO" id="GO:0003735">
    <property type="term" value="F:structural constituent of ribosome"/>
    <property type="evidence" value="ECO:0007669"/>
    <property type="project" value="InterPro"/>
</dbReference>
<dbReference type="GO" id="GO:1990904">
    <property type="term" value="C:ribonucleoprotein complex"/>
    <property type="evidence" value="ECO:0007669"/>
    <property type="project" value="UniProtKB-KW"/>
</dbReference>
<feature type="domain" description="Large ribosomal subunit protein eL20" evidence="5">
    <location>
        <begin position="7"/>
        <end position="148"/>
    </location>
</feature>
<dbReference type="Pfam" id="PF01775">
    <property type="entry name" value="Ribosomal_L18A"/>
    <property type="match status" value="1"/>
</dbReference>
<dbReference type="AlphaFoldDB" id="B9EYI2"/>
<dbReference type="PANTHER" id="PTHR10052">
    <property type="entry name" value="60S RIBOSOMAL PROTEIN L18A"/>
    <property type="match status" value="1"/>
</dbReference>
<dbReference type="FunFam" id="3.10.20.10:FF:000001">
    <property type="entry name" value="60S ribosomal protein L18a"/>
    <property type="match status" value="1"/>
</dbReference>
<keyword evidence="3 4" id="KW-0687">Ribonucleoprotein</keyword>
<sequence length="198" mass="23447">MVAFRFHQYQVVGRALPTPGDEHPKIYRMKLWATNEVRAKSKFWYFLRKLKKVKKSNGQMLAINGGGPSAFANEFFIFLHHGFVGIFERNPTTIKNYGIWLRYQSRTGYHNMYKEYRDTTLNGAVEQMYTEMASRHRVRFPCIQIIKTATVHFKLCKRDNTKQFHNGSIKFPLVYRKVRPPTRKLKTTFKASRPNLFM</sequence>
<evidence type="ECO:0000259" key="5">
    <source>
        <dbReference type="Pfam" id="PF01775"/>
    </source>
</evidence>
<keyword evidence="2 4" id="KW-0689">Ribosomal protein</keyword>
<evidence type="ECO:0000313" key="6">
    <source>
        <dbReference type="EMBL" id="EEE55145.1"/>
    </source>
</evidence>
<reference evidence="6" key="1">
    <citation type="journal article" date="2005" name="PLoS Biol.">
        <title>The genomes of Oryza sativa: a history of duplications.</title>
        <authorList>
            <person name="Yu J."/>
            <person name="Wang J."/>
            <person name="Lin W."/>
            <person name="Li S."/>
            <person name="Li H."/>
            <person name="Zhou J."/>
            <person name="Ni P."/>
            <person name="Dong W."/>
            <person name="Hu S."/>
            <person name="Zeng C."/>
            <person name="Zhang J."/>
            <person name="Zhang Y."/>
            <person name="Li R."/>
            <person name="Xu Z."/>
            <person name="Li S."/>
            <person name="Li X."/>
            <person name="Zheng H."/>
            <person name="Cong L."/>
            <person name="Lin L."/>
            <person name="Yin J."/>
            <person name="Geng J."/>
            <person name="Li G."/>
            <person name="Shi J."/>
            <person name="Liu J."/>
            <person name="Lv H."/>
            <person name="Li J."/>
            <person name="Wang J."/>
            <person name="Deng Y."/>
            <person name="Ran L."/>
            <person name="Shi X."/>
            <person name="Wang X."/>
            <person name="Wu Q."/>
            <person name="Li C."/>
            <person name="Ren X."/>
            <person name="Wang J."/>
            <person name="Wang X."/>
            <person name="Li D."/>
            <person name="Liu D."/>
            <person name="Zhang X."/>
            <person name="Ji Z."/>
            <person name="Zhao W."/>
            <person name="Sun Y."/>
            <person name="Zhang Z."/>
            <person name="Bao J."/>
            <person name="Han Y."/>
            <person name="Dong L."/>
            <person name="Ji J."/>
            <person name="Chen P."/>
            <person name="Wu S."/>
            <person name="Liu J."/>
            <person name="Xiao Y."/>
            <person name="Bu D."/>
            <person name="Tan J."/>
            <person name="Yang L."/>
            <person name="Ye C."/>
            <person name="Zhang J."/>
            <person name="Xu J."/>
            <person name="Zhou Y."/>
            <person name="Yu Y."/>
            <person name="Zhang B."/>
            <person name="Zhuang S."/>
            <person name="Wei H."/>
            <person name="Liu B."/>
            <person name="Lei M."/>
            <person name="Yu H."/>
            <person name="Li Y."/>
            <person name="Xu H."/>
            <person name="Wei S."/>
            <person name="He X."/>
            <person name="Fang L."/>
            <person name="Zhang Z."/>
            <person name="Zhang Y."/>
            <person name="Huang X."/>
            <person name="Su Z."/>
            <person name="Tong W."/>
            <person name="Li J."/>
            <person name="Tong Z."/>
            <person name="Li S."/>
            <person name="Ye J."/>
            <person name="Wang L."/>
            <person name="Fang L."/>
            <person name="Lei T."/>
            <person name="Chen C."/>
            <person name="Chen H."/>
            <person name="Xu Z."/>
            <person name="Li H."/>
            <person name="Huang H."/>
            <person name="Zhang F."/>
            <person name="Xu H."/>
            <person name="Li N."/>
            <person name="Zhao C."/>
            <person name="Li S."/>
            <person name="Dong L."/>
            <person name="Huang Y."/>
            <person name="Li L."/>
            <person name="Xi Y."/>
            <person name="Qi Q."/>
            <person name="Li W."/>
            <person name="Zhang B."/>
            <person name="Hu W."/>
            <person name="Zhang Y."/>
            <person name="Tian X."/>
            <person name="Jiao Y."/>
            <person name="Liang X."/>
            <person name="Jin J."/>
            <person name="Gao L."/>
            <person name="Zheng W."/>
            <person name="Hao B."/>
            <person name="Liu S."/>
            <person name="Wang W."/>
            <person name="Yuan L."/>
            <person name="Cao M."/>
            <person name="McDermott J."/>
            <person name="Samudrala R."/>
            <person name="Wang J."/>
            <person name="Wong G.K."/>
            <person name="Yang H."/>
        </authorList>
    </citation>
    <scope>NUCLEOTIDE SEQUENCE [LARGE SCALE GENOMIC DNA]</scope>
</reference>
<dbReference type="Gene3D" id="3.10.20.10">
    <property type="match status" value="2"/>
</dbReference>
<dbReference type="HAMAP" id="MF_00273">
    <property type="entry name" value="Ribosomal_eL20"/>
    <property type="match status" value="1"/>
</dbReference>
<dbReference type="EMBL" id="CM000138">
    <property type="protein sequence ID" value="EEE55145.1"/>
    <property type="molecule type" value="Genomic_DNA"/>
</dbReference>
<evidence type="ECO:0000256" key="1">
    <source>
        <dbReference type="ARBA" id="ARBA00009362"/>
    </source>
</evidence>
<dbReference type="FunFam" id="3.10.20.10:FF:000002">
    <property type="entry name" value="60S ribosomal protein L18a"/>
    <property type="match status" value="1"/>
</dbReference>
<accession>B9EYI2</accession>
<dbReference type="Proteomes" id="UP000007752">
    <property type="component" value="Chromosome 1"/>
</dbReference>
<proteinExistence type="inferred from homology"/>
<evidence type="ECO:0000256" key="2">
    <source>
        <dbReference type="ARBA" id="ARBA00022980"/>
    </source>
</evidence>
<dbReference type="InterPro" id="IPR028877">
    <property type="entry name" value="Ribosomal_eL20"/>
</dbReference>
<dbReference type="InterPro" id="IPR021138">
    <property type="entry name" value="Ribosomal_eL20_eukaryotes"/>
</dbReference>
<dbReference type="GO" id="GO:0005840">
    <property type="term" value="C:ribosome"/>
    <property type="evidence" value="ECO:0007669"/>
    <property type="project" value="UniProtKB-KW"/>
</dbReference>